<dbReference type="Pfam" id="PF01966">
    <property type="entry name" value="HD"/>
    <property type="match status" value="1"/>
</dbReference>
<comment type="similarity">
    <text evidence="2">In the central section; belongs to the CRISPR-associated helicase Cas3 family.</text>
</comment>
<feature type="domain" description="HD Cas3-type" evidence="11">
    <location>
        <begin position="21"/>
        <end position="191"/>
    </location>
</feature>
<evidence type="ECO:0000256" key="8">
    <source>
        <dbReference type="ARBA" id="ARBA00022840"/>
    </source>
</evidence>
<keyword evidence="9" id="KW-0051">Antiviral defense</keyword>
<dbReference type="SUPFAM" id="SSF109604">
    <property type="entry name" value="HD-domain/PDEase-like"/>
    <property type="match status" value="1"/>
</dbReference>
<name>A0A5C5W9U9_9PLAN</name>
<dbReference type="OrthoDB" id="9810236at2"/>
<keyword evidence="8" id="KW-0067">ATP-binding</keyword>
<keyword evidence="4" id="KW-0479">Metal-binding</keyword>
<evidence type="ECO:0000256" key="3">
    <source>
        <dbReference type="ARBA" id="ARBA00022722"/>
    </source>
</evidence>
<dbReference type="PROSITE" id="PS51643">
    <property type="entry name" value="HD_CAS3"/>
    <property type="match status" value="1"/>
</dbReference>
<dbReference type="GO" id="GO:0016887">
    <property type="term" value="F:ATP hydrolysis activity"/>
    <property type="evidence" value="ECO:0007669"/>
    <property type="project" value="TreeGrafter"/>
</dbReference>
<evidence type="ECO:0000256" key="9">
    <source>
        <dbReference type="ARBA" id="ARBA00023118"/>
    </source>
</evidence>
<proteinExistence type="inferred from homology"/>
<dbReference type="Proteomes" id="UP000317243">
    <property type="component" value="Unassembled WGS sequence"/>
</dbReference>
<evidence type="ECO:0000259" key="10">
    <source>
        <dbReference type="PROSITE" id="PS51192"/>
    </source>
</evidence>
<dbReference type="AlphaFoldDB" id="A0A5C5W9U9"/>
<evidence type="ECO:0000256" key="5">
    <source>
        <dbReference type="ARBA" id="ARBA00022741"/>
    </source>
</evidence>
<dbReference type="EMBL" id="SIHI01000024">
    <property type="protein sequence ID" value="TWT47063.1"/>
    <property type="molecule type" value="Genomic_DNA"/>
</dbReference>
<keyword evidence="13" id="KW-1185">Reference proteome</keyword>
<feature type="domain" description="Helicase ATP-binding" evidence="10">
    <location>
        <begin position="248"/>
        <end position="431"/>
    </location>
</feature>
<keyword evidence="5" id="KW-0547">Nucleotide-binding</keyword>
<dbReference type="Pfam" id="PF00270">
    <property type="entry name" value="DEAD"/>
    <property type="match status" value="1"/>
</dbReference>
<protein>
    <submittedName>
        <fullName evidence="12">Helicase Cas3</fullName>
    </submittedName>
</protein>
<dbReference type="InterPro" id="IPR052511">
    <property type="entry name" value="ATP-dep_Helicase"/>
</dbReference>
<reference evidence="12 13" key="1">
    <citation type="submission" date="2019-02" db="EMBL/GenBank/DDBJ databases">
        <title>Deep-cultivation of Planctomycetes and their phenomic and genomic characterization uncovers novel biology.</title>
        <authorList>
            <person name="Wiegand S."/>
            <person name="Jogler M."/>
            <person name="Boedeker C."/>
            <person name="Pinto D."/>
            <person name="Vollmers J."/>
            <person name="Rivas-Marin E."/>
            <person name="Kohn T."/>
            <person name="Peeters S.H."/>
            <person name="Heuer A."/>
            <person name="Rast P."/>
            <person name="Oberbeckmann S."/>
            <person name="Bunk B."/>
            <person name="Jeske O."/>
            <person name="Meyerdierks A."/>
            <person name="Storesund J.E."/>
            <person name="Kallscheuer N."/>
            <person name="Luecker S."/>
            <person name="Lage O.M."/>
            <person name="Pohl T."/>
            <person name="Merkel B.J."/>
            <person name="Hornburger P."/>
            <person name="Mueller R.-W."/>
            <person name="Bruemmer F."/>
            <person name="Labrenz M."/>
            <person name="Spormann A.M."/>
            <person name="Op Den Camp H."/>
            <person name="Overmann J."/>
            <person name="Amann R."/>
            <person name="Jetten M.S.M."/>
            <person name="Mascher T."/>
            <person name="Medema M.H."/>
            <person name="Devos D.P."/>
            <person name="Kaster A.-K."/>
            <person name="Ovreas L."/>
            <person name="Rohde M."/>
            <person name="Galperin M.Y."/>
            <person name="Jogler C."/>
        </authorList>
    </citation>
    <scope>NUCLEOTIDE SEQUENCE [LARGE SCALE GENOMIC DNA]</scope>
    <source>
        <strain evidence="12 13">KOR42</strain>
    </source>
</reference>
<evidence type="ECO:0000313" key="13">
    <source>
        <dbReference type="Proteomes" id="UP000317243"/>
    </source>
</evidence>
<dbReference type="Pfam" id="PF22590">
    <property type="entry name" value="Cas3-like_C_2"/>
    <property type="match status" value="1"/>
</dbReference>
<dbReference type="SUPFAM" id="SSF52540">
    <property type="entry name" value="P-loop containing nucleoside triphosphate hydrolases"/>
    <property type="match status" value="1"/>
</dbReference>
<keyword evidence="6" id="KW-0378">Hydrolase</keyword>
<dbReference type="NCBIfam" id="TIGR01587">
    <property type="entry name" value="cas3_core"/>
    <property type="match status" value="1"/>
</dbReference>
<dbReference type="InterPro" id="IPR038257">
    <property type="entry name" value="CRISPR-assoc_Cas3_HD_sf"/>
</dbReference>
<evidence type="ECO:0000256" key="2">
    <source>
        <dbReference type="ARBA" id="ARBA00009046"/>
    </source>
</evidence>
<gene>
    <name evidence="12" type="ORF">KOR42_41750</name>
</gene>
<dbReference type="NCBIfam" id="TIGR01596">
    <property type="entry name" value="cas3_HD"/>
    <property type="match status" value="1"/>
</dbReference>
<dbReference type="InterPro" id="IPR006483">
    <property type="entry name" value="CRISPR-assoc_Cas3_HD"/>
</dbReference>
<dbReference type="CDD" id="cd17930">
    <property type="entry name" value="DEXHc_cas3"/>
    <property type="match status" value="1"/>
</dbReference>
<dbReference type="PANTHER" id="PTHR47962:SF5">
    <property type="entry name" value="ATP-DEPENDENT HELICASE LHR-RELATED"/>
    <property type="match status" value="1"/>
</dbReference>
<comment type="similarity">
    <text evidence="1">In the N-terminal section; belongs to the CRISPR-associated nuclease Cas3-HD family.</text>
</comment>
<comment type="caution">
    <text evidence="12">The sequence shown here is derived from an EMBL/GenBank/DDBJ whole genome shotgun (WGS) entry which is preliminary data.</text>
</comment>
<dbReference type="GO" id="GO:0046872">
    <property type="term" value="F:metal ion binding"/>
    <property type="evidence" value="ECO:0007669"/>
    <property type="project" value="UniProtKB-KW"/>
</dbReference>
<dbReference type="InterPro" id="IPR027417">
    <property type="entry name" value="P-loop_NTPase"/>
</dbReference>
<dbReference type="InterPro" id="IPR006674">
    <property type="entry name" value="HD_domain"/>
</dbReference>
<dbReference type="InterPro" id="IPR054712">
    <property type="entry name" value="Cas3-like_dom"/>
</dbReference>
<dbReference type="CDD" id="cd09641">
    <property type="entry name" value="Cas3''_I"/>
    <property type="match status" value="1"/>
</dbReference>
<organism evidence="12 13">
    <name type="scientific">Thalassoglobus neptunius</name>
    <dbReference type="NCBI Taxonomy" id="1938619"/>
    <lineage>
        <taxon>Bacteria</taxon>
        <taxon>Pseudomonadati</taxon>
        <taxon>Planctomycetota</taxon>
        <taxon>Planctomycetia</taxon>
        <taxon>Planctomycetales</taxon>
        <taxon>Planctomycetaceae</taxon>
        <taxon>Thalassoglobus</taxon>
    </lineage>
</organism>
<keyword evidence="7 12" id="KW-0347">Helicase</keyword>
<dbReference type="PANTHER" id="PTHR47962">
    <property type="entry name" value="ATP-DEPENDENT HELICASE LHR-RELATED-RELATED"/>
    <property type="match status" value="1"/>
</dbReference>
<keyword evidence="3" id="KW-0540">Nuclease</keyword>
<accession>A0A5C5W9U9</accession>
<dbReference type="InterPro" id="IPR011545">
    <property type="entry name" value="DEAD/DEAH_box_helicase_dom"/>
</dbReference>
<evidence type="ECO:0000256" key="1">
    <source>
        <dbReference type="ARBA" id="ARBA00006847"/>
    </source>
</evidence>
<dbReference type="GO" id="GO:0004386">
    <property type="term" value="F:helicase activity"/>
    <property type="evidence" value="ECO:0007669"/>
    <property type="project" value="UniProtKB-KW"/>
</dbReference>
<dbReference type="InterPro" id="IPR014001">
    <property type="entry name" value="Helicase_ATP-bd"/>
</dbReference>
<dbReference type="GO" id="GO:0004518">
    <property type="term" value="F:nuclease activity"/>
    <property type="evidence" value="ECO:0007669"/>
    <property type="project" value="UniProtKB-KW"/>
</dbReference>
<dbReference type="GO" id="GO:0051607">
    <property type="term" value="P:defense response to virus"/>
    <property type="evidence" value="ECO:0007669"/>
    <property type="project" value="UniProtKB-KW"/>
</dbReference>
<evidence type="ECO:0000256" key="7">
    <source>
        <dbReference type="ARBA" id="ARBA00022806"/>
    </source>
</evidence>
<dbReference type="Gene3D" id="1.10.3210.30">
    <property type="match status" value="1"/>
</dbReference>
<dbReference type="PROSITE" id="PS51192">
    <property type="entry name" value="HELICASE_ATP_BIND_1"/>
    <property type="match status" value="1"/>
</dbReference>
<dbReference type="Gene3D" id="3.40.50.300">
    <property type="entry name" value="P-loop containing nucleotide triphosphate hydrolases"/>
    <property type="match status" value="2"/>
</dbReference>
<evidence type="ECO:0000256" key="6">
    <source>
        <dbReference type="ARBA" id="ARBA00022801"/>
    </source>
</evidence>
<dbReference type="SMART" id="SM00487">
    <property type="entry name" value="DEXDc"/>
    <property type="match status" value="1"/>
</dbReference>
<evidence type="ECO:0000313" key="12">
    <source>
        <dbReference type="EMBL" id="TWT47063.1"/>
    </source>
</evidence>
<evidence type="ECO:0000259" key="11">
    <source>
        <dbReference type="PROSITE" id="PS51643"/>
    </source>
</evidence>
<sequence length="749" mass="84586">MARAYKDRPLYFAHSIEGSADTFQWERLEVHLREVAELASVYASSFNAAEWGEMAGLLHDVGKYSLKFQDYLLTANGIEAHIEQRSKVDHATAGAQLACQTIPNLGRLLAYVIAGHHAGLADASGESSSLDERLKKDVEPYQHAPSEFLQPDISLSNPELEFDQSDREMVGFQLAFFTRMIFSCLVDADFLCTERFMSPERAEQRPQPRLTFEEMSCTLRTFLENKSATSTEGTVMQCRQGVLAACREAALLPPGLFSLTVPTGGGKTLSSLSFAIEHLLKHGKTRVIYAIPFTSIIEQTATVFREVFDALGDDIVLEHHSNLDQQREEDHRSRLAAENWDAPLVVTTNVQFFESLFANRTSRCRKLHNIVNSVIILDEAQTLPVDRLRPCLQVLNELTRNYGCTIVLCTATQPAIEKGDDFTIGLESVTEIIPDRRSLYRQMKRVDVKNLGNLTDAELIEHLSEHESFLTIVNTRGHAAKLYRELVEQRGQHEGLYHLSTLMCGEHRADVITDIRQRLKDRRPCRVISTQLIEAGVDVDFPVVYRAMTGIDSIAQAAGRCNREGRLDSANVYVFEPTDVRLIGYLGAVAQTAQEVIPDFPDLLAPEAIEKYFDLHYYKQSGENDWDKTKDQGVMNCFPFAEGKMLFNFRSAAERFQLIDDNGVSLFVPYESKGQKLIEALRENGPNRFLLRRLQRYSVNLFENLFQSMKSDIELFHDFPVLTNPSAYDKQLGVRIDRPGHIEAGDLIS</sequence>
<dbReference type="InterPro" id="IPR006474">
    <property type="entry name" value="Helicase_Cas3_CRISPR-ass_core"/>
</dbReference>
<dbReference type="GO" id="GO:0005524">
    <property type="term" value="F:ATP binding"/>
    <property type="evidence" value="ECO:0007669"/>
    <property type="project" value="UniProtKB-KW"/>
</dbReference>
<dbReference type="GO" id="GO:0003677">
    <property type="term" value="F:DNA binding"/>
    <property type="evidence" value="ECO:0007669"/>
    <property type="project" value="TreeGrafter"/>
</dbReference>
<dbReference type="RefSeq" id="WP_146511563.1">
    <property type="nucleotide sequence ID" value="NZ_SIHI01000024.1"/>
</dbReference>
<evidence type="ECO:0000256" key="4">
    <source>
        <dbReference type="ARBA" id="ARBA00022723"/>
    </source>
</evidence>